<evidence type="ECO:0000259" key="10">
    <source>
        <dbReference type="PROSITE" id="PS52029"/>
    </source>
</evidence>
<dbReference type="GO" id="GO:0018104">
    <property type="term" value="P:peptidoglycan-protein cross-linking"/>
    <property type="evidence" value="ECO:0007669"/>
    <property type="project" value="TreeGrafter"/>
</dbReference>
<accession>A0A1E3VSI6</accession>
<dbReference type="Proteomes" id="UP000094172">
    <property type="component" value="Unassembled WGS sequence"/>
</dbReference>
<dbReference type="SUPFAM" id="SSF141523">
    <property type="entry name" value="L,D-transpeptidase catalytic domain-like"/>
    <property type="match status" value="1"/>
</dbReference>
<dbReference type="GO" id="GO:0005576">
    <property type="term" value="C:extracellular region"/>
    <property type="evidence" value="ECO:0007669"/>
    <property type="project" value="TreeGrafter"/>
</dbReference>
<dbReference type="GO" id="GO:0016757">
    <property type="term" value="F:glycosyltransferase activity"/>
    <property type="evidence" value="ECO:0007669"/>
    <property type="project" value="UniProtKB-KW"/>
</dbReference>
<evidence type="ECO:0000313" key="12">
    <source>
        <dbReference type="Proteomes" id="UP000094172"/>
    </source>
</evidence>
<dbReference type="GO" id="GO:0071555">
    <property type="term" value="P:cell wall organization"/>
    <property type="evidence" value="ECO:0007669"/>
    <property type="project" value="UniProtKB-UniRule"/>
</dbReference>
<dbReference type="InterPro" id="IPR050979">
    <property type="entry name" value="LD-transpeptidase"/>
</dbReference>
<evidence type="ECO:0000256" key="3">
    <source>
        <dbReference type="ARBA" id="ARBA00022676"/>
    </source>
</evidence>
<evidence type="ECO:0000256" key="2">
    <source>
        <dbReference type="ARBA" id="ARBA00005992"/>
    </source>
</evidence>
<keyword evidence="6 9" id="KW-0133">Cell shape</keyword>
<evidence type="ECO:0000256" key="6">
    <source>
        <dbReference type="ARBA" id="ARBA00022960"/>
    </source>
</evidence>
<gene>
    <name evidence="11" type="ORF">AUC70_14595</name>
</gene>
<keyword evidence="4" id="KW-0808">Transferase</keyword>
<dbReference type="GO" id="GO:0071972">
    <property type="term" value="F:peptidoglycan L,D-transpeptidase activity"/>
    <property type="evidence" value="ECO:0007669"/>
    <property type="project" value="TreeGrafter"/>
</dbReference>
<evidence type="ECO:0000256" key="7">
    <source>
        <dbReference type="ARBA" id="ARBA00022984"/>
    </source>
</evidence>
<proteinExistence type="inferred from homology"/>
<evidence type="ECO:0000256" key="8">
    <source>
        <dbReference type="ARBA" id="ARBA00023316"/>
    </source>
</evidence>
<feature type="active site" description="Proton donor/acceptor" evidence="9">
    <location>
        <position position="36"/>
    </location>
</feature>
<dbReference type="EMBL" id="LPWE01000004">
    <property type="protein sequence ID" value="ODR96507.1"/>
    <property type="molecule type" value="Genomic_DNA"/>
</dbReference>
<evidence type="ECO:0000256" key="4">
    <source>
        <dbReference type="ARBA" id="ARBA00022679"/>
    </source>
</evidence>
<keyword evidence="5" id="KW-0378">Hydrolase</keyword>
<dbReference type="PROSITE" id="PS52029">
    <property type="entry name" value="LD_TPASE"/>
    <property type="match status" value="1"/>
</dbReference>
<protein>
    <recommendedName>
        <fullName evidence="10">L,D-TPase catalytic domain-containing protein</fullName>
    </recommendedName>
</protein>
<evidence type="ECO:0000256" key="9">
    <source>
        <dbReference type="PROSITE-ProRule" id="PRU01373"/>
    </source>
</evidence>
<dbReference type="UniPathway" id="UPA00219"/>
<feature type="active site" description="Nucleophile" evidence="9">
    <location>
        <position position="52"/>
    </location>
</feature>
<keyword evidence="12" id="KW-1185">Reference proteome</keyword>
<sequence>MRRENPDLPAYVPGGHPRNPLGVRAMYLGKSLYRIHGTDAPWSIGQSVSHGCIRMFNQDVADLYQRVSIGTPVSVTW</sequence>
<dbReference type="AlphaFoldDB" id="A0A1E3VSI6"/>
<evidence type="ECO:0000256" key="1">
    <source>
        <dbReference type="ARBA" id="ARBA00004752"/>
    </source>
</evidence>
<comment type="caution">
    <text evidence="11">The sequence shown here is derived from an EMBL/GenBank/DDBJ whole genome shotgun (WGS) entry which is preliminary data.</text>
</comment>
<dbReference type="InterPro" id="IPR005490">
    <property type="entry name" value="LD_TPept_cat_dom"/>
</dbReference>
<reference evidence="11 12" key="1">
    <citation type="journal article" date="2016" name="Environ. Microbiol.">
        <title>New Methyloceanibacter diversity from North Sea sediments includes methanotroph containing solely the soluble methane monooxygenase.</title>
        <authorList>
            <person name="Vekeman B."/>
            <person name="Kerckhof F.M."/>
            <person name="Cremers G."/>
            <person name="de Vos P."/>
            <person name="Vandamme P."/>
            <person name="Boon N."/>
            <person name="Op den Camp H.J."/>
            <person name="Heylen K."/>
        </authorList>
    </citation>
    <scope>NUCLEOTIDE SEQUENCE [LARGE SCALE GENOMIC DNA]</scope>
    <source>
        <strain evidence="11 12">R-67176</strain>
    </source>
</reference>
<dbReference type="PANTHER" id="PTHR30582">
    <property type="entry name" value="L,D-TRANSPEPTIDASE"/>
    <property type="match status" value="1"/>
</dbReference>
<keyword evidence="7 9" id="KW-0573">Peptidoglycan synthesis</keyword>
<dbReference type="Gene3D" id="2.40.440.10">
    <property type="entry name" value="L,D-transpeptidase catalytic domain-like"/>
    <property type="match status" value="1"/>
</dbReference>
<organism evidence="11 12">
    <name type="scientific">Methyloceanibacter stevinii</name>
    <dbReference type="NCBI Taxonomy" id="1774970"/>
    <lineage>
        <taxon>Bacteria</taxon>
        <taxon>Pseudomonadati</taxon>
        <taxon>Pseudomonadota</taxon>
        <taxon>Alphaproteobacteria</taxon>
        <taxon>Hyphomicrobiales</taxon>
        <taxon>Hyphomicrobiaceae</taxon>
        <taxon>Methyloceanibacter</taxon>
    </lineage>
</organism>
<comment type="similarity">
    <text evidence="2">Belongs to the YkuD family.</text>
</comment>
<dbReference type="STRING" id="1774970.AUC70_14595"/>
<evidence type="ECO:0000256" key="5">
    <source>
        <dbReference type="ARBA" id="ARBA00022801"/>
    </source>
</evidence>
<keyword evidence="3" id="KW-0328">Glycosyltransferase</keyword>
<dbReference type="Pfam" id="PF03734">
    <property type="entry name" value="YkuD"/>
    <property type="match status" value="1"/>
</dbReference>
<dbReference type="CDD" id="cd16913">
    <property type="entry name" value="YkuD_like"/>
    <property type="match status" value="1"/>
</dbReference>
<dbReference type="GO" id="GO:0008360">
    <property type="term" value="P:regulation of cell shape"/>
    <property type="evidence" value="ECO:0007669"/>
    <property type="project" value="UniProtKB-UniRule"/>
</dbReference>
<keyword evidence="8 9" id="KW-0961">Cell wall biogenesis/degradation</keyword>
<dbReference type="PANTHER" id="PTHR30582:SF24">
    <property type="entry name" value="L,D-TRANSPEPTIDASE ERFK_SRFK-RELATED"/>
    <property type="match status" value="1"/>
</dbReference>
<evidence type="ECO:0000313" key="11">
    <source>
        <dbReference type="EMBL" id="ODR96507.1"/>
    </source>
</evidence>
<comment type="pathway">
    <text evidence="1 9">Cell wall biogenesis; peptidoglycan biosynthesis.</text>
</comment>
<name>A0A1E3VSI6_9HYPH</name>
<dbReference type="InterPro" id="IPR038063">
    <property type="entry name" value="Transpep_catalytic_dom"/>
</dbReference>
<feature type="domain" description="L,D-TPase catalytic" evidence="10">
    <location>
        <begin position="1"/>
        <end position="76"/>
    </location>
</feature>